<evidence type="ECO:0000313" key="3">
    <source>
        <dbReference type="Proteomes" id="UP000549394"/>
    </source>
</evidence>
<comment type="caution">
    <text evidence="2">The sequence shown here is derived from an EMBL/GenBank/DDBJ whole genome shotgun (WGS) entry which is preliminary data.</text>
</comment>
<keyword evidence="1" id="KW-0732">Signal</keyword>
<reference evidence="2 3" key="1">
    <citation type="submission" date="2020-08" db="EMBL/GenBank/DDBJ databases">
        <authorList>
            <person name="Hejnol A."/>
        </authorList>
    </citation>
    <scope>NUCLEOTIDE SEQUENCE [LARGE SCALE GENOMIC DNA]</scope>
</reference>
<protein>
    <submittedName>
        <fullName evidence="2">DgyrCDS14973</fullName>
    </submittedName>
</protein>
<accession>A0A7I8WFK0</accession>
<dbReference type="AlphaFoldDB" id="A0A7I8WFK0"/>
<feature type="signal peptide" evidence="1">
    <location>
        <begin position="1"/>
        <end position="21"/>
    </location>
</feature>
<evidence type="ECO:0000313" key="2">
    <source>
        <dbReference type="EMBL" id="CAD5126976.1"/>
    </source>
</evidence>
<dbReference type="EMBL" id="CAJFCJ010000114">
    <property type="protein sequence ID" value="CAD5126976.1"/>
    <property type="molecule type" value="Genomic_DNA"/>
</dbReference>
<keyword evidence="3" id="KW-1185">Reference proteome</keyword>
<organism evidence="2 3">
    <name type="scientific">Dimorphilus gyrociliatus</name>
    <dbReference type="NCBI Taxonomy" id="2664684"/>
    <lineage>
        <taxon>Eukaryota</taxon>
        <taxon>Metazoa</taxon>
        <taxon>Spiralia</taxon>
        <taxon>Lophotrochozoa</taxon>
        <taxon>Annelida</taxon>
        <taxon>Polychaeta</taxon>
        <taxon>Polychaeta incertae sedis</taxon>
        <taxon>Dinophilidae</taxon>
        <taxon>Dimorphilus</taxon>
    </lineage>
</organism>
<sequence>MQRIEMIKIIIFAILTQNSLCLFDNICNITRNDRVQVGDASEDLSSCTAGNLCYEPGYGCFLSRLEKPGYRFQMNKNCYSNDINVYSDKQPTDCTQLCSSRNSCVAVALDATNRCYLKSKCEPISSETNVYLYIRLVDNRLTCFLGGIANTQSVSRGIEEKETANRESGTFQVNITGENLLCRNENEGIGNKGIFVYMPLENQVNGDFNGNFQSCRLINQNSTVCHYNCNCQLNTCQAVYVNLYDELEVLKVCEISYL</sequence>
<feature type="chain" id="PRO_5029467152" evidence="1">
    <location>
        <begin position="22"/>
        <end position="258"/>
    </location>
</feature>
<dbReference type="Proteomes" id="UP000549394">
    <property type="component" value="Unassembled WGS sequence"/>
</dbReference>
<gene>
    <name evidence="2" type="ORF">DGYR_LOCUS14191</name>
</gene>
<proteinExistence type="predicted"/>
<evidence type="ECO:0000256" key="1">
    <source>
        <dbReference type="SAM" id="SignalP"/>
    </source>
</evidence>
<name>A0A7I8WFK0_9ANNE</name>